<dbReference type="NCBIfam" id="TIGR00229">
    <property type="entry name" value="sensory_box"/>
    <property type="match status" value="1"/>
</dbReference>
<dbReference type="SUPFAM" id="SSF55785">
    <property type="entry name" value="PYP-like sensor domain (PAS domain)"/>
    <property type="match status" value="1"/>
</dbReference>
<dbReference type="PROSITE" id="PS50113">
    <property type="entry name" value="PAC"/>
    <property type="match status" value="1"/>
</dbReference>
<evidence type="ECO:0000313" key="4">
    <source>
        <dbReference type="EMBL" id="MDP9898905.1"/>
    </source>
</evidence>
<dbReference type="SMART" id="SM00091">
    <property type="entry name" value="PAS"/>
    <property type="match status" value="1"/>
</dbReference>
<dbReference type="Pfam" id="PF00990">
    <property type="entry name" value="GGDEF"/>
    <property type="match status" value="1"/>
</dbReference>
<dbReference type="EMBL" id="JAUSRO010000003">
    <property type="protein sequence ID" value="MDP9898905.1"/>
    <property type="molecule type" value="Genomic_DNA"/>
</dbReference>
<dbReference type="InterPro" id="IPR043128">
    <property type="entry name" value="Rev_trsase/Diguanyl_cyclase"/>
</dbReference>
<dbReference type="CDD" id="cd01949">
    <property type="entry name" value="GGDEF"/>
    <property type="match status" value="1"/>
</dbReference>
<dbReference type="InterPro" id="IPR035965">
    <property type="entry name" value="PAS-like_dom_sf"/>
</dbReference>
<feature type="domain" description="GGDEF" evidence="3">
    <location>
        <begin position="325"/>
        <end position="458"/>
    </location>
</feature>
<dbReference type="SMART" id="SM00267">
    <property type="entry name" value="GGDEF"/>
    <property type="match status" value="1"/>
</dbReference>
<comment type="caution">
    <text evidence="4">The sequence shown here is derived from an EMBL/GenBank/DDBJ whole genome shotgun (WGS) entry which is preliminary data.</text>
</comment>
<dbReference type="InterPro" id="IPR029016">
    <property type="entry name" value="GAF-like_dom_sf"/>
</dbReference>
<dbReference type="InterPro" id="IPR000700">
    <property type="entry name" value="PAS-assoc_C"/>
</dbReference>
<dbReference type="InterPro" id="IPR029787">
    <property type="entry name" value="Nucleotide_cyclase"/>
</dbReference>
<dbReference type="PANTHER" id="PTHR44757">
    <property type="entry name" value="DIGUANYLATE CYCLASE DGCP"/>
    <property type="match status" value="1"/>
</dbReference>
<evidence type="ECO:0000259" key="2">
    <source>
        <dbReference type="PROSITE" id="PS50113"/>
    </source>
</evidence>
<dbReference type="InterPro" id="IPR013656">
    <property type="entry name" value="PAS_4"/>
</dbReference>
<dbReference type="Pfam" id="PF13185">
    <property type="entry name" value="GAF_2"/>
    <property type="match status" value="1"/>
</dbReference>
<sequence>MTDLSKLAPNGQEFLSEVIERMVDAICVVDLDGRFIFVSAAARRIFGYEPEEMTGRQMIDFVCPEDRERTLAAARDVIAGQSQAHFENRYVRKDGTLVHIMWSAQWWESGTMRVGVARDVTERKRAESMQAALYAVSEAAHTAADLSDLFARAHEIIAGLLPASNFFVALYDRRSGLLSFPYYVDAYHAPPAPRALDSGTLSSEVIRTGKRLLLRSDAQAPLPTRVKVDMGTNSLDWLGVPLDGQGGPIGVLAVQSYTGDVRYTEQDADLLQFVSVQVASAIERKQMEERLRHIAWHDPLTDLPNRSLLHGHLQSSLVHARREGRHLSVLYLDLDTFKQVNDMLGHGIGDLLLQEAALRMKKCVGSADMVGRIGGDEFLILLDGDTSATGAVDTAELIRSILNQPFQLEGHRVRVSSSIGVARYPEHGADYKQLIRCADDAMYTAKKTGGNRVCVCANALHDTAQRAA</sequence>
<reference evidence="4 5" key="1">
    <citation type="submission" date="2023-07" db="EMBL/GenBank/DDBJ databases">
        <title>Sorghum-associated microbial communities from plants grown in Nebraska, USA.</title>
        <authorList>
            <person name="Schachtman D."/>
        </authorList>
    </citation>
    <scope>NUCLEOTIDE SEQUENCE [LARGE SCALE GENOMIC DNA]</scope>
    <source>
        <strain evidence="4 5">DS1607</strain>
    </source>
</reference>
<dbReference type="Proteomes" id="UP001226867">
    <property type="component" value="Unassembled WGS sequence"/>
</dbReference>
<dbReference type="InterPro" id="IPR052155">
    <property type="entry name" value="Biofilm_reg_signaling"/>
</dbReference>
<dbReference type="Gene3D" id="3.30.450.40">
    <property type="match status" value="1"/>
</dbReference>
<gene>
    <name evidence="4" type="ORF">J2W36_001149</name>
</gene>
<dbReference type="Gene3D" id="3.30.70.270">
    <property type="match status" value="1"/>
</dbReference>
<dbReference type="PANTHER" id="PTHR44757:SF2">
    <property type="entry name" value="BIOFILM ARCHITECTURE MAINTENANCE PROTEIN MBAA"/>
    <property type="match status" value="1"/>
</dbReference>
<dbReference type="PROSITE" id="PS50112">
    <property type="entry name" value="PAS"/>
    <property type="match status" value="1"/>
</dbReference>
<accession>A0ABT9S3J0</accession>
<evidence type="ECO:0000313" key="5">
    <source>
        <dbReference type="Proteomes" id="UP001226867"/>
    </source>
</evidence>
<dbReference type="SMART" id="SM00065">
    <property type="entry name" value="GAF"/>
    <property type="match status" value="1"/>
</dbReference>
<dbReference type="InterPro" id="IPR003018">
    <property type="entry name" value="GAF"/>
</dbReference>
<protein>
    <submittedName>
        <fullName evidence="4">Diguanylate cyclase (GGDEF)-like protein/PAS domain S-box-containing protein</fullName>
    </submittedName>
</protein>
<feature type="domain" description="PAC" evidence="2">
    <location>
        <begin position="84"/>
        <end position="132"/>
    </location>
</feature>
<dbReference type="InterPro" id="IPR000014">
    <property type="entry name" value="PAS"/>
</dbReference>
<dbReference type="RefSeq" id="WP_307688722.1">
    <property type="nucleotide sequence ID" value="NZ_JAUSRO010000003.1"/>
</dbReference>
<keyword evidence="5" id="KW-1185">Reference proteome</keyword>
<dbReference type="SUPFAM" id="SSF55781">
    <property type="entry name" value="GAF domain-like"/>
    <property type="match status" value="1"/>
</dbReference>
<dbReference type="PROSITE" id="PS50887">
    <property type="entry name" value="GGDEF"/>
    <property type="match status" value="1"/>
</dbReference>
<evidence type="ECO:0000259" key="1">
    <source>
        <dbReference type="PROSITE" id="PS50112"/>
    </source>
</evidence>
<dbReference type="CDD" id="cd00130">
    <property type="entry name" value="PAS"/>
    <property type="match status" value="1"/>
</dbReference>
<dbReference type="Gene3D" id="3.30.450.20">
    <property type="entry name" value="PAS domain"/>
    <property type="match status" value="1"/>
</dbReference>
<dbReference type="Pfam" id="PF08448">
    <property type="entry name" value="PAS_4"/>
    <property type="match status" value="1"/>
</dbReference>
<dbReference type="SUPFAM" id="SSF55073">
    <property type="entry name" value="Nucleotide cyclase"/>
    <property type="match status" value="1"/>
</dbReference>
<feature type="domain" description="PAS" evidence="1">
    <location>
        <begin position="11"/>
        <end position="81"/>
    </location>
</feature>
<dbReference type="InterPro" id="IPR000160">
    <property type="entry name" value="GGDEF_dom"/>
</dbReference>
<evidence type="ECO:0000259" key="3">
    <source>
        <dbReference type="PROSITE" id="PS50887"/>
    </source>
</evidence>
<organism evidence="4 5">
    <name type="scientific">Variovorax ginsengisoli</name>
    <dbReference type="NCBI Taxonomy" id="363844"/>
    <lineage>
        <taxon>Bacteria</taxon>
        <taxon>Pseudomonadati</taxon>
        <taxon>Pseudomonadota</taxon>
        <taxon>Betaproteobacteria</taxon>
        <taxon>Burkholderiales</taxon>
        <taxon>Comamonadaceae</taxon>
        <taxon>Variovorax</taxon>
    </lineage>
</organism>
<proteinExistence type="predicted"/>
<name>A0ABT9S3J0_9BURK</name>
<dbReference type="NCBIfam" id="TIGR00254">
    <property type="entry name" value="GGDEF"/>
    <property type="match status" value="1"/>
</dbReference>